<dbReference type="PANTHER" id="PTHR16318">
    <property type="entry name" value="GAMMA-SECRETASE SUBUNIT PEN-2"/>
    <property type="match status" value="1"/>
</dbReference>
<evidence type="ECO:0000256" key="7">
    <source>
        <dbReference type="SAM" id="Phobius"/>
    </source>
</evidence>
<evidence type="ECO:0000313" key="9">
    <source>
        <dbReference type="Proteomes" id="UP000319731"/>
    </source>
</evidence>
<proteinExistence type="inferred from homology"/>
<evidence type="ECO:0000256" key="3">
    <source>
        <dbReference type="ARBA" id="ARBA00022692"/>
    </source>
</evidence>
<comment type="caution">
    <text evidence="8">The sequence shown here is derived from an EMBL/GenBank/DDBJ whole genome shotgun (WGS) entry which is preliminary data.</text>
</comment>
<feature type="transmembrane region" description="Helical" evidence="7">
    <location>
        <begin position="97"/>
        <end position="117"/>
    </location>
</feature>
<dbReference type="GO" id="GO:0070765">
    <property type="term" value="C:gamma-secretase complex"/>
    <property type="evidence" value="ECO:0007669"/>
    <property type="project" value="TreeGrafter"/>
</dbReference>
<evidence type="ECO:0000256" key="1">
    <source>
        <dbReference type="ARBA" id="ARBA00004141"/>
    </source>
</evidence>
<evidence type="ECO:0000313" key="8">
    <source>
        <dbReference type="EMBL" id="TPX34685.1"/>
    </source>
</evidence>
<evidence type="ECO:0000256" key="2">
    <source>
        <dbReference type="ARBA" id="ARBA00009607"/>
    </source>
</evidence>
<dbReference type="STRING" id="1806994.A0A507CAX8"/>
<keyword evidence="5 7" id="KW-1133">Transmembrane helix</keyword>
<dbReference type="PANTHER" id="PTHR16318:SF0">
    <property type="entry name" value="GAMMA-SECRETASE SUBUNIT PEN-2"/>
    <property type="match status" value="1"/>
</dbReference>
<dbReference type="AlphaFoldDB" id="A0A507CAX8"/>
<dbReference type="Pfam" id="PF10251">
    <property type="entry name" value="PEN-2"/>
    <property type="match status" value="1"/>
</dbReference>
<reference evidence="8 9" key="1">
    <citation type="journal article" date="2019" name="Sci. Rep.">
        <title>Comparative genomics of chytrid fungi reveal insights into the obligate biotrophic and pathogenic lifestyle of Synchytrium endobioticum.</title>
        <authorList>
            <person name="van de Vossenberg B.T.L.H."/>
            <person name="Warris S."/>
            <person name="Nguyen H.D.T."/>
            <person name="van Gent-Pelzer M.P.E."/>
            <person name="Joly D.L."/>
            <person name="van de Geest H.C."/>
            <person name="Bonants P.J.M."/>
            <person name="Smith D.S."/>
            <person name="Levesque C.A."/>
            <person name="van der Lee T.A.J."/>
        </authorList>
    </citation>
    <scope>NUCLEOTIDE SEQUENCE [LARGE SCALE GENOMIC DNA]</scope>
    <source>
        <strain evidence="8 9">JEL517</strain>
    </source>
</reference>
<dbReference type="Proteomes" id="UP000319731">
    <property type="component" value="Unassembled WGS sequence"/>
</dbReference>
<evidence type="ECO:0000256" key="6">
    <source>
        <dbReference type="ARBA" id="ARBA00023136"/>
    </source>
</evidence>
<protein>
    <recommendedName>
        <fullName evidence="10">Gamma-secretase subunit PEN-2</fullName>
    </recommendedName>
</protein>
<dbReference type="OrthoDB" id="524898at2759"/>
<comment type="similarity">
    <text evidence="2">Belongs to the PEN-2 family.</text>
</comment>
<keyword evidence="6 7" id="KW-0472">Membrane</keyword>
<organism evidence="8 9">
    <name type="scientific">Synchytrium microbalum</name>
    <dbReference type="NCBI Taxonomy" id="1806994"/>
    <lineage>
        <taxon>Eukaryota</taxon>
        <taxon>Fungi</taxon>
        <taxon>Fungi incertae sedis</taxon>
        <taxon>Chytridiomycota</taxon>
        <taxon>Chytridiomycota incertae sedis</taxon>
        <taxon>Chytridiomycetes</taxon>
        <taxon>Synchytriales</taxon>
        <taxon>Synchytriaceae</taxon>
        <taxon>Synchytrium</taxon>
    </lineage>
</organism>
<evidence type="ECO:0000256" key="4">
    <source>
        <dbReference type="ARBA" id="ARBA00022976"/>
    </source>
</evidence>
<evidence type="ECO:0008006" key="10">
    <source>
        <dbReference type="Google" id="ProtNLM"/>
    </source>
</evidence>
<sequence length="160" mass="18217">MRLEKLPEAEILKTARYMFYGGWLFLPWLWLVAFIYILPVTRKRPELNPRIAQYAWWSFVGSMVWLVIALAWLSIYLTQRVKWGAGGDRISVSLPPSSSFFIYSTYHIFFAVVDLLLDALNGNDLKGMEESTFAVKAKVFGVFGGPTFTLTKPALPEASI</sequence>
<feature type="transmembrane region" description="Helical" evidence="7">
    <location>
        <begin position="54"/>
        <end position="77"/>
    </location>
</feature>
<keyword evidence="9" id="KW-1185">Reference proteome</keyword>
<gene>
    <name evidence="8" type="ORF">SmJEL517_g02741</name>
</gene>
<comment type="subcellular location">
    <subcellularLocation>
        <location evidence="1">Membrane</location>
        <topology evidence="1">Multi-pass membrane protein</topology>
    </subcellularLocation>
</comment>
<accession>A0A507CAX8</accession>
<dbReference type="InterPro" id="IPR019379">
    <property type="entry name" value="Gamma_Secretase_Asp_P_PEN2"/>
</dbReference>
<feature type="transmembrane region" description="Helical" evidence="7">
    <location>
        <begin position="20"/>
        <end position="42"/>
    </location>
</feature>
<dbReference type="EMBL" id="QEAO01000012">
    <property type="protein sequence ID" value="TPX34685.1"/>
    <property type="molecule type" value="Genomic_DNA"/>
</dbReference>
<keyword evidence="3 7" id="KW-0812">Transmembrane</keyword>
<name>A0A507CAX8_9FUNG</name>
<evidence type="ECO:0000256" key="5">
    <source>
        <dbReference type="ARBA" id="ARBA00022989"/>
    </source>
</evidence>
<dbReference type="GeneID" id="42003966"/>
<keyword evidence="4" id="KW-0914">Notch signaling pathway</keyword>
<dbReference type="RefSeq" id="XP_031025363.1">
    <property type="nucleotide sequence ID" value="XM_031168669.1"/>
</dbReference>